<comment type="caution">
    <text evidence="1">The sequence shown here is derived from an EMBL/GenBank/DDBJ whole genome shotgun (WGS) entry which is preliminary data.</text>
</comment>
<organism evidence="1 2">
    <name type="scientific">Babesia ovis</name>
    <dbReference type="NCBI Taxonomy" id="5869"/>
    <lineage>
        <taxon>Eukaryota</taxon>
        <taxon>Sar</taxon>
        <taxon>Alveolata</taxon>
        <taxon>Apicomplexa</taxon>
        <taxon>Aconoidasida</taxon>
        <taxon>Piroplasmida</taxon>
        <taxon>Babesiidae</taxon>
        <taxon>Babesia</taxon>
    </lineage>
</organism>
<accession>A0A9W5TCW3</accession>
<keyword evidence="2" id="KW-1185">Reference proteome</keyword>
<proteinExistence type="predicted"/>
<sequence>MDKFPFYDLEPKERLAKLKEHFLKFEQDSAKLTVDKELRCFREQIMEAANVEVAGNEALIKCGENLLIEVDPKNIKELLQHIKDVY</sequence>
<dbReference type="Proteomes" id="UP001057455">
    <property type="component" value="Unassembled WGS sequence"/>
</dbReference>
<evidence type="ECO:0000313" key="2">
    <source>
        <dbReference type="Proteomes" id="UP001057455"/>
    </source>
</evidence>
<dbReference type="OrthoDB" id="365627at2759"/>
<dbReference type="AlphaFoldDB" id="A0A9W5TCW3"/>
<gene>
    <name evidence="1" type="ORF">BaOVIS_007530</name>
</gene>
<dbReference type="EMBL" id="BLIY01000006">
    <property type="protein sequence ID" value="GFE53349.1"/>
    <property type="molecule type" value="Genomic_DNA"/>
</dbReference>
<name>A0A9W5TCW3_BABOV</name>
<evidence type="ECO:0000313" key="1">
    <source>
        <dbReference type="EMBL" id="GFE53349.1"/>
    </source>
</evidence>
<reference evidence="1" key="1">
    <citation type="submission" date="2019-12" db="EMBL/GenBank/DDBJ databases">
        <title>Genome sequence of Babesia ovis.</title>
        <authorList>
            <person name="Yamagishi J."/>
            <person name="Sevinc F."/>
            <person name="Xuan X."/>
        </authorList>
    </citation>
    <scope>NUCLEOTIDE SEQUENCE</scope>
    <source>
        <strain evidence="1">Selcuk</strain>
    </source>
</reference>
<protein>
    <submittedName>
        <fullName evidence="1">DNA repair protein, putative</fullName>
    </submittedName>
</protein>